<dbReference type="EMBL" id="LAZR01047426">
    <property type="protein sequence ID" value="KKK94251.1"/>
    <property type="molecule type" value="Genomic_DNA"/>
</dbReference>
<protein>
    <submittedName>
        <fullName evidence="1">Uncharacterized protein</fullName>
    </submittedName>
</protein>
<sequence length="183" mass="21510">MTEAEEFLDQMKILDGIIGYTVMLSDAKRALNLARKEAKPKEISFEEFKKILEEGRSKIFLPEELIKKFKAEWEKEVEARVRKEAETKITNLFQEIEKIIWNRSKDSVANIRYTEFKKLKFKKEFFLPQPQSDKENETAMPVWIFEKEGFISIATTEIQKQQMENALGVPAKKGKLIFLEGRK</sequence>
<name>A0A0F9CC06_9ZZZZ</name>
<comment type="caution">
    <text evidence="1">The sequence shown here is derived from an EMBL/GenBank/DDBJ whole genome shotgun (WGS) entry which is preliminary data.</text>
</comment>
<reference evidence="1" key="1">
    <citation type="journal article" date="2015" name="Nature">
        <title>Complex archaea that bridge the gap between prokaryotes and eukaryotes.</title>
        <authorList>
            <person name="Spang A."/>
            <person name="Saw J.H."/>
            <person name="Jorgensen S.L."/>
            <person name="Zaremba-Niedzwiedzka K."/>
            <person name="Martijn J."/>
            <person name="Lind A.E."/>
            <person name="van Eijk R."/>
            <person name="Schleper C."/>
            <person name="Guy L."/>
            <person name="Ettema T.J."/>
        </authorList>
    </citation>
    <scope>NUCLEOTIDE SEQUENCE</scope>
</reference>
<dbReference type="AlphaFoldDB" id="A0A0F9CC06"/>
<organism evidence="1">
    <name type="scientific">marine sediment metagenome</name>
    <dbReference type="NCBI Taxonomy" id="412755"/>
    <lineage>
        <taxon>unclassified sequences</taxon>
        <taxon>metagenomes</taxon>
        <taxon>ecological metagenomes</taxon>
    </lineage>
</organism>
<gene>
    <name evidence="1" type="ORF">LCGC14_2684750</name>
</gene>
<proteinExistence type="predicted"/>
<accession>A0A0F9CC06</accession>
<evidence type="ECO:0000313" key="1">
    <source>
        <dbReference type="EMBL" id="KKK94251.1"/>
    </source>
</evidence>